<proteinExistence type="predicted"/>
<dbReference type="Proteomes" id="UP000273516">
    <property type="component" value="Unassembled WGS sequence"/>
</dbReference>
<dbReference type="EMBL" id="QOKZ01000005">
    <property type="protein sequence ID" value="RMC34397.1"/>
    <property type="molecule type" value="Genomic_DNA"/>
</dbReference>
<dbReference type="AlphaFoldDB" id="A0A3M0MSZ0"/>
<protein>
    <submittedName>
        <fullName evidence="1">Uncharacterized protein</fullName>
    </submittedName>
</protein>
<sequence>MVRDLLHNYLQPRITTYEKVAQLLGAKEYDVDISGGNCPAYSLGMCSGLGLDYDSLYVCFGKDKKISKVGHIQH</sequence>
<comment type="caution">
    <text evidence="1">The sequence shown here is derived from an EMBL/GenBank/DDBJ whole genome shotgun (WGS) entry which is preliminary data.</text>
</comment>
<evidence type="ECO:0000313" key="2">
    <source>
        <dbReference type="Proteomes" id="UP000273516"/>
    </source>
</evidence>
<name>A0A3M0MSZ0_9RHOB</name>
<organism evidence="1 2">
    <name type="scientific">Paracoccus alkanivorans</name>
    <dbReference type="NCBI Taxonomy" id="2116655"/>
    <lineage>
        <taxon>Bacteria</taxon>
        <taxon>Pseudomonadati</taxon>
        <taxon>Pseudomonadota</taxon>
        <taxon>Alphaproteobacteria</taxon>
        <taxon>Rhodobacterales</taxon>
        <taxon>Paracoccaceae</taxon>
        <taxon>Paracoccus</taxon>
    </lineage>
</organism>
<accession>A0A3M0MSZ0</accession>
<evidence type="ECO:0000313" key="1">
    <source>
        <dbReference type="EMBL" id="RMC34397.1"/>
    </source>
</evidence>
<reference evidence="1 2" key="1">
    <citation type="submission" date="2018-07" db="EMBL/GenBank/DDBJ databases">
        <authorList>
            <person name="Zhang Y."/>
            <person name="Wang L."/>
            <person name="Ma S."/>
        </authorList>
    </citation>
    <scope>NUCLEOTIDE SEQUENCE [LARGE SCALE GENOMIC DNA]</scope>
    <source>
        <strain evidence="1 2">4-2</strain>
    </source>
</reference>
<keyword evidence="2" id="KW-1185">Reference proteome</keyword>
<gene>
    <name evidence="1" type="ORF">C9E81_14730</name>
</gene>